<dbReference type="SUPFAM" id="SSF47077">
    <property type="entry name" value="T4 endonuclease V"/>
    <property type="match status" value="1"/>
</dbReference>
<dbReference type="Proteomes" id="UP000190683">
    <property type="component" value="Unassembled WGS sequence"/>
</dbReference>
<comment type="caution">
    <text evidence="2">The sequence shown here is derived from an EMBL/GenBank/DDBJ whole genome shotgun (WGS) entry which is preliminary data.</text>
</comment>
<gene>
    <name evidence="2" type="ORF">B0681_06270</name>
</gene>
<dbReference type="AlphaFoldDB" id="A0A1T0CRN5"/>
<dbReference type="InterPro" id="IPR024796">
    <property type="entry name" value="T4_endonuc_V"/>
</dbReference>
<feature type="active site" description="Proton acceptor" evidence="1">
    <location>
        <position position="23"/>
    </location>
</feature>
<dbReference type="EMBL" id="MUYV01000006">
    <property type="protein sequence ID" value="OOS25048.1"/>
    <property type="molecule type" value="Genomic_DNA"/>
</dbReference>
<accession>A0A1T0CRN5</accession>
<dbReference type="InterPro" id="IPR004260">
    <property type="entry name" value="Pyr-dimer_DNA_glycosylase"/>
</dbReference>
<proteinExistence type="predicted"/>
<dbReference type="STRING" id="573983.B0681_06270"/>
<reference evidence="2 3" key="1">
    <citation type="submission" date="2017-02" db="EMBL/GenBank/DDBJ databases">
        <title>Draft genome sequence of Moraxella porci CCUG 54912T type strain.</title>
        <authorList>
            <person name="Salva-Serra F."/>
            <person name="Engstrom-Jakobsson H."/>
            <person name="Thorell K."/>
            <person name="Jaen-Luchoro D."/>
            <person name="Gonzales-Siles L."/>
            <person name="Karlsson R."/>
            <person name="Yazdan S."/>
            <person name="Boulund F."/>
            <person name="Johnning A."/>
            <person name="Engstrand L."/>
            <person name="Kristiansson E."/>
            <person name="Moore E."/>
        </authorList>
    </citation>
    <scope>NUCLEOTIDE SEQUENCE [LARGE SCALE GENOMIC DNA]</scope>
    <source>
        <strain evidence="2 3">CCUG 54912</strain>
    </source>
</reference>
<organism evidence="2 3">
    <name type="scientific">Moraxella porci DSM 25326</name>
    <dbReference type="NCBI Taxonomy" id="573983"/>
    <lineage>
        <taxon>Bacteria</taxon>
        <taxon>Pseudomonadati</taxon>
        <taxon>Pseudomonadota</taxon>
        <taxon>Gammaproteobacteria</taxon>
        <taxon>Moraxellales</taxon>
        <taxon>Moraxellaceae</taxon>
        <taxon>Moraxella</taxon>
    </lineage>
</organism>
<name>A0A1T0CRN5_9GAMM</name>
<sequence>MTRINLIDPKALTDQHLFAEYREITRIFVQVQAALAKYPAQSVLAKIPSSYRLGTGHVLFFYDKLAFIQRRYFMLKDEVVARGFSITPKDSIVEFQKCLPKRFYGDYQPTMDAMALSVQRLIDKIQAKPNWYRRHGQMIDDQAYCDGLLALAQNPVNTKRS</sequence>
<evidence type="ECO:0000256" key="1">
    <source>
        <dbReference type="PIRSR" id="PIRSR001000-1"/>
    </source>
</evidence>
<evidence type="ECO:0000313" key="3">
    <source>
        <dbReference type="Proteomes" id="UP000190683"/>
    </source>
</evidence>
<dbReference type="Gene3D" id="1.10.440.10">
    <property type="entry name" value="T4 endonuclease V"/>
    <property type="match status" value="1"/>
</dbReference>
<dbReference type="RefSeq" id="WP_078317885.1">
    <property type="nucleotide sequence ID" value="NZ_MUYV01000006.1"/>
</dbReference>
<keyword evidence="3" id="KW-1185">Reference proteome</keyword>
<protein>
    <submittedName>
        <fullName evidence="2">Pyrimidine dimer DNA glycosylase</fullName>
    </submittedName>
</protein>
<evidence type="ECO:0000313" key="2">
    <source>
        <dbReference type="EMBL" id="OOS25048.1"/>
    </source>
</evidence>
<dbReference type="PIRSF" id="PIRSF001000">
    <property type="entry name" value="PDG_ENDV"/>
    <property type="match status" value="1"/>
</dbReference>
<dbReference type="Pfam" id="PF03013">
    <property type="entry name" value="Pyr_excise"/>
    <property type="match status" value="1"/>
</dbReference>